<evidence type="ECO:0000313" key="7">
    <source>
        <dbReference type="Proteomes" id="UP000591131"/>
    </source>
</evidence>
<evidence type="ECO:0000259" key="5">
    <source>
        <dbReference type="PROSITE" id="PS51635"/>
    </source>
</evidence>
<dbReference type="PANTHER" id="PTHR24185">
    <property type="entry name" value="CALCIUM-INDEPENDENT PHOSPHOLIPASE A2-GAMMA"/>
    <property type="match status" value="1"/>
</dbReference>
<reference evidence="6 7" key="1">
    <citation type="submission" date="2020-04" db="EMBL/GenBank/DDBJ databases">
        <title>Perkinsus chesapeaki whole genome sequence.</title>
        <authorList>
            <person name="Bogema D.R."/>
        </authorList>
    </citation>
    <scope>NUCLEOTIDE SEQUENCE [LARGE SCALE GENOMIC DNA]</scope>
    <source>
        <strain evidence="6">ATCC PRA-425</strain>
    </source>
</reference>
<dbReference type="InterPro" id="IPR002641">
    <property type="entry name" value="PNPLA_dom"/>
</dbReference>
<dbReference type="GO" id="GO:0016042">
    <property type="term" value="P:lipid catabolic process"/>
    <property type="evidence" value="ECO:0007669"/>
    <property type="project" value="UniProtKB-UniRule"/>
</dbReference>
<dbReference type="OrthoDB" id="630895at2759"/>
<organism evidence="6 7">
    <name type="scientific">Perkinsus chesapeaki</name>
    <name type="common">Clam parasite</name>
    <name type="synonym">Perkinsus andrewsi</name>
    <dbReference type="NCBI Taxonomy" id="330153"/>
    <lineage>
        <taxon>Eukaryota</taxon>
        <taxon>Sar</taxon>
        <taxon>Alveolata</taxon>
        <taxon>Perkinsozoa</taxon>
        <taxon>Perkinsea</taxon>
        <taxon>Perkinsida</taxon>
        <taxon>Perkinsidae</taxon>
        <taxon>Perkinsus</taxon>
    </lineage>
</organism>
<keyword evidence="3 4" id="KW-0443">Lipid metabolism</keyword>
<keyword evidence="2 4" id="KW-0442">Lipid degradation</keyword>
<dbReference type="PROSITE" id="PS51635">
    <property type="entry name" value="PNPLA"/>
    <property type="match status" value="1"/>
</dbReference>
<gene>
    <name evidence="6" type="ORF">FOL47_000392</name>
</gene>
<evidence type="ECO:0000256" key="1">
    <source>
        <dbReference type="ARBA" id="ARBA00022801"/>
    </source>
</evidence>
<proteinExistence type="predicted"/>
<dbReference type="PANTHER" id="PTHR24185:SF1">
    <property type="entry name" value="CALCIUM-INDEPENDENT PHOSPHOLIPASE A2-GAMMA"/>
    <property type="match status" value="1"/>
</dbReference>
<feature type="domain" description="PNPLA" evidence="5">
    <location>
        <begin position="361"/>
        <end position="562"/>
    </location>
</feature>
<name>A0A7J6MMJ2_PERCH</name>
<dbReference type="InterPro" id="IPR016035">
    <property type="entry name" value="Acyl_Trfase/lysoPLipase"/>
</dbReference>
<dbReference type="Gene3D" id="3.40.1090.10">
    <property type="entry name" value="Cytosolic phospholipase A2 catalytic domain"/>
    <property type="match status" value="1"/>
</dbReference>
<protein>
    <recommendedName>
        <fullName evidence="5">PNPLA domain-containing protein</fullName>
    </recommendedName>
</protein>
<dbReference type="GO" id="GO:0016020">
    <property type="term" value="C:membrane"/>
    <property type="evidence" value="ECO:0007669"/>
    <property type="project" value="TreeGrafter"/>
</dbReference>
<comment type="caution">
    <text evidence="6">The sequence shown here is derived from an EMBL/GenBank/DDBJ whole genome shotgun (WGS) entry which is preliminary data.</text>
</comment>
<dbReference type="SUPFAM" id="SSF52151">
    <property type="entry name" value="FabD/lysophospholipase-like"/>
    <property type="match status" value="1"/>
</dbReference>
<evidence type="ECO:0000256" key="4">
    <source>
        <dbReference type="PROSITE-ProRule" id="PRU01161"/>
    </source>
</evidence>
<feature type="active site" description="Nucleophile" evidence="4">
    <location>
        <position position="400"/>
    </location>
</feature>
<keyword evidence="7" id="KW-1185">Reference proteome</keyword>
<keyword evidence="1 4" id="KW-0378">Hydrolase</keyword>
<feature type="short sequence motif" description="DGA/G" evidence="4">
    <location>
        <begin position="549"/>
        <end position="551"/>
    </location>
</feature>
<dbReference type="GO" id="GO:0004620">
    <property type="term" value="F:phospholipase activity"/>
    <property type="evidence" value="ECO:0007669"/>
    <property type="project" value="TreeGrafter"/>
</dbReference>
<dbReference type="EMBL" id="JAAPAO010000106">
    <property type="protein sequence ID" value="KAF4672557.1"/>
    <property type="molecule type" value="Genomic_DNA"/>
</dbReference>
<dbReference type="GO" id="GO:0006631">
    <property type="term" value="P:fatty acid metabolic process"/>
    <property type="evidence" value="ECO:0007669"/>
    <property type="project" value="TreeGrafter"/>
</dbReference>
<accession>A0A7J6MMJ2</accession>
<dbReference type="Pfam" id="PF01734">
    <property type="entry name" value="Patatin"/>
    <property type="match status" value="1"/>
</dbReference>
<comment type="caution">
    <text evidence="4">Lacks conserved residue(s) required for the propagation of feature annotation.</text>
</comment>
<feature type="active site" description="Proton acceptor" evidence="4">
    <location>
        <position position="549"/>
    </location>
</feature>
<evidence type="ECO:0000256" key="2">
    <source>
        <dbReference type="ARBA" id="ARBA00022963"/>
    </source>
</evidence>
<sequence length="691" mass="74923">MPTLLHAFHWPTLIPHLPHDKVLSEVSFLSAALATMVSPSEAIPLLRRLCVGRIVLYALEPTPEDALVLLRHSLLAGIDIDHWLPKISSILVDMLSQCTWPEPSPIISTIRAYYSLRLGDPWLTVHELRRLLPPSSLTSVLVDQCLCIIVQTNGRIDQVDFDILISLAIGGDTIARAVVLSSLPRGSMAVLPQFVRLSRILAAHGVRSPLLGVEDLLPSPGGEGCRLSYFDALRLFRAVKDSCAALATALVPLIPFDALPSTLTGAGSLEELSYINAVADVYPIIRHTVISSGGGPLQGLLLRRLQLLSTLTPTAIDEVDNNNTYGFLSSLGSWFKRAVGYTRPPPPPSAPSNQDRGIRILALDGGGSRSLLTLAILKALGKYLPSQRISQYFDLIVGTSAGGLVALGIGCLNLPLDTSSAVARDISVAAFSKGGTLGSLEKLLRIFFKGEKHDSRAMSRYLRQIYGELSMLDTTALCGSSTKVAVVTALTTVSPPEPFLFRNYNYPESNSSRYQGDRNLPIYQCARATTAAPVYFAPVVLEDGRVIQDGALVANNPAHLALHEAARIFPNRSVDCLLSIGTGRVPIEKLGATYTAKAGLYSITRDLLAMVYSATSTEVTSHILADILDTEVYYRLQPDLPRPVELDEADDTSLDELIKIAEVYVKQPEVDRLLRTVANKLIQGRGPYSKL</sequence>
<dbReference type="Proteomes" id="UP000591131">
    <property type="component" value="Unassembled WGS sequence"/>
</dbReference>
<evidence type="ECO:0000313" key="6">
    <source>
        <dbReference type="EMBL" id="KAF4672557.1"/>
    </source>
</evidence>
<dbReference type="AlphaFoldDB" id="A0A7J6MMJ2"/>
<evidence type="ECO:0000256" key="3">
    <source>
        <dbReference type="ARBA" id="ARBA00023098"/>
    </source>
</evidence>
<feature type="short sequence motif" description="GXSXG" evidence="4">
    <location>
        <begin position="398"/>
        <end position="402"/>
    </location>
</feature>